<proteinExistence type="inferred from homology"/>
<dbReference type="InterPro" id="IPR000961">
    <property type="entry name" value="AGC-kinase_C"/>
</dbReference>
<evidence type="ECO:0000256" key="3">
    <source>
        <dbReference type="ARBA" id="ARBA00022527"/>
    </source>
</evidence>
<dbReference type="Pfam" id="PF00069">
    <property type="entry name" value="Pkinase"/>
    <property type="match status" value="2"/>
</dbReference>
<comment type="catalytic activity">
    <reaction evidence="10">
        <text>L-seryl-[protein] + ATP = O-phospho-L-seryl-[protein] + ADP + H(+)</text>
        <dbReference type="Rhea" id="RHEA:17989"/>
        <dbReference type="Rhea" id="RHEA-COMP:9863"/>
        <dbReference type="Rhea" id="RHEA-COMP:11604"/>
        <dbReference type="ChEBI" id="CHEBI:15378"/>
        <dbReference type="ChEBI" id="CHEBI:29999"/>
        <dbReference type="ChEBI" id="CHEBI:30616"/>
        <dbReference type="ChEBI" id="CHEBI:83421"/>
        <dbReference type="ChEBI" id="CHEBI:456216"/>
        <dbReference type="EC" id="2.7.11.1"/>
    </reaction>
</comment>
<gene>
    <name evidence="15" type="primary">LOC112257848</name>
</gene>
<dbReference type="AlphaFoldDB" id="A0A8C8H4N5"/>
<comment type="similarity">
    <text evidence="1">Belongs to the protein kinase superfamily. AGC Ser/Thr protein kinase family. S6 kinase subfamily.</text>
</comment>
<dbReference type="Gene3D" id="1.10.510.10">
    <property type="entry name" value="Transferase(Phosphotransferase) domain 1"/>
    <property type="match status" value="1"/>
</dbReference>
<keyword evidence="7" id="KW-0418">Kinase</keyword>
<protein>
    <recommendedName>
        <fullName evidence="2">non-specific serine/threonine protein kinase</fullName>
        <ecNumber evidence="2">2.7.11.1</ecNumber>
    </recommendedName>
</protein>
<evidence type="ECO:0000313" key="15">
    <source>
        <dbReference type="Ensembl" id="ENSOTSP00005060222.2"/>
    </source>
</evidence>
<dbReference type="Ensembl" id="ENSOTST00005065546.2">
    <property type="protein sequence ID" value="ENSOTSP00005060222.2"/>
    <property type="gene ID" value="ENSOTSG00005026104.2"/>
</dbReference>
<evidence type="ECO:0000256" key="10">
    <source>
        <dbReference type="ARBA" id="ARBA00048679"/>
    </source>
</evidence>
<dbReference type="PROSITE" id="PS50011">
    <property type="entry name" value="PROTEIN_KINASE_DOM"/>
    <property type="match status" value="1"/>
</dbReference>
<reference evidence="15" key="1">
    <citation type="submission" date="2025-08" db="UniProtKB">
        <authorList>
            <consortium name="Ensembl"/>
        </authorList>
    </citation>
    <scope>IDENTIFICATION</scope>
</reference>
<dbReference type="SMART" id="SM00133">
    <property type="entry name" value="S_TK_X"/>
    <property type="match status" value="1"/>
</dbReference>
<keyword evidence="8 11" id="KW-0067">ATP-binding</keyword>
<dbReference type="SMART" id="SM00220">
    <property type="entry name" value="S_TKc"/>
    <property type="match status" value="1"/>
</dbReference>
<evidence type="ECO:0000259" key="14">
    <source>
        <dbReference type="PROSITE" id="PS51285"/>
    </source>
</evidence>
<comment type="catalytic activity">
    <reaction evidence="9">
        <text>L-threonyl-[protein] + ATP = O-phospho-L-threonyl-[protein] + ADP + H(+)</text>
        <dbReference type="Rhea" id="RHEA:46608"/>
        <dbReference type="Rhea" id="RHEA-COMP:11060"/>
        <dbReference type="Rhea" id="RHEA-COMP:11605"/>
        <dbReference type="ChEBI" id="CHEBI:15378"/>
        <dbReference type="ChEBI" id="CHEBI:30013"/>
        <dbReference type="ChEBI" id="CHEBI:30616"/>
        <dbReference type="ChEBI" id="CHEBI:61977"/>
        <dbReference type="ChEBI" id="CHEBI:456216"/>
        <dbReference type="EC" id="2.7.11.1"/>
    </reaction>
</comment>
<organism evidence="15 16">
    <name type="scientific">Oncorhynchus tshawytscha</name>
    <name type="common">Chinook salmon</name>
    <name type="synonym">Salmo tshawytscha</name>
    <dbReference type="NCBI Taxonomy" id="74940"/>
    <lineage>
        <taxon>Eukaryota</taxon>
        <taxon>Metazoa</taxon>
        <taxon>Chordata</taxon>
        <taxon>Craniata</taxon>
        <taxon>Vertebrata</taxon>
        <taxon>Euteleostomi</taxon>
        <taxon>Actinopterygii</taxon>
        <taxon>Neopterygii</taxon>
        <taxon>Teleostei</taxon>
        <taxon>Protacanthopterygii</taxon>
        <taxon>Salmoniformes</taxon>
        <taxon>Salmonidae</taxon>
        <taxon>Salmoninae</taxon>
        <taxon>Oncorhynchus</taxon>
    </lineage>
</organism>
<dbReference type="EC" id="2.7.11.1" evidence="2"/>
<accession>A0A8C8H4N5</accession>
<evidence type="ECO:0000256" key="9">
    <source>
        <dbReference type="ARBA" id="ARBA00047899"/>
    </source>
</evidence>
<evidence type="ECO:0000256" key="7">
    <source>
        <dbReference type="ARBA" id="ARBA00022777"/>
    </source>
</evidence>
<evidence type="ECO:0000256" key="8">
    <source>
        <dbReference type="ARBA" id="ARBA00022840"/>
    </source>
</evidence>
<dbReference type="PROSITE" id="PS00107">
    <property type="entry name" value="PROTEIN_KINASE_ATP"/>
    <property type="match status" value="1"/>
</dbReference>
<keyword evidence="16" id="KW-1185">Reference proteome</keyword>
<dbReference type="InterPro" id="IPR000719">
    <property type="entry name" value="Prot_kinase_dom"/>
</dbReference>
<dbReference type="GO" id="GO:0004674">
    <property type="term" value="F:protein serine/threonine kinase activity"/>
    <property type="evidence" value="ECO:0007669"/>
    <property type="project" value="UniProtKB-KW"/>
</dbReference>
<dbReference type="GO" id="GO:0005524">
    <property type="term" value="F:ATP binding"/>
    <property type="evidence" value="ECO:0007669"/>
    <property type="project" value="UniProtKB-UniRule"/>
</dbReference>
<keyword evidence="3" id="KW-0723">Serine/threonine-protein kinase</keyword>
<dbReference type="GeneTree" id="ENSGT00940000155062"/>
<feature type="compositionally biased region" description="Basic and acidic residues" evidence="12">
    <location>
        <begin position="419"/>
        <end position="428"/>
    </location>
</feature>
<keyword evidence="6 11" id="KW-0547">Nucleotide-binding</keyword>
<evidence type="ECO:0000259" key="13">
    <source>
        <dbReference type="PROSITE" id="PS50011"/>
    </source>
</evidence>
<evidence type="ECO:0000256" key="11">
    <source>
        <dbReference type="PROSITE-ProRule" id="PRU10141"/>
    </source>
</evidence>
<dbReference type="InterPro" id="IPR017441">
    <property type="entry name" value="Protein_kinase_ATP_BS"/>
</dbReference>
<dbReference type="PANTHER" id="PTHR24351">
    <property type="entry name" value="RIBOSOMAL PROTEIN S6 KINASE"/>
    <property type="match status" value="1"/>
</dbReference>
<dbReference type="Pfam" id="PF00433">
    <property type="entry name" value="Pkinase_C"/>
    <property type="match status" value="1"/>
</dbReference>
<dbReference type="SUPFAM" id="SSF56112">
    <property type="entry name" value="Protein kinase-like (PK-like)"/>
    <property type="match status" value="1"/>
</dbReference>
<keyword evidence="5" id="KW-0808">Transferase</keyword>
<dbReference type="InterPro" id="IPR017892">
    <property type="entry name" value="Pkinase_C"/>
</dbReference>
<dbReference type="Proteomes" id="UP000694402">
    <property type="component" value="Unassembled WGS sequence"/>
</dbReference>
<evidence type="ECO:0000313" key="16">
    <source>
        <dbReference type="Proteomes" id="UP000694402"/>
    </source>
</evidence>
<dbReference type="FunFam" id="3.30.200.20:FF:000686">
    <property type="entry name" value="Ribosomal protein S6 kinase"/>
    <property type="match status" value="1"/>
</dbReference>
<feature type="domain" description="AGC-kinase C-terminal" evidence="14">
    <location>
        <begin position="245"/>
        <end position="315"/>
    </location>
</feature>
<dbReference type="PROSITE" id="PS51285">
    <property type="entry name" value="AGC_KINASE_CTER"/>
    <property type="match status" value="1"/>
</dbReference>
<dbReference type="Gene3D" id="3.30.200.20">
    <property type="entry name" value="Phosphorylase Kinase, domain 1"/>
    <property type="match status" value="2"/>
</dbReference>
<feature type="domain" description="Protein kinase" evidence="13">
    <location>
        <begin position="40"/>
        <end position="244"/>
    </location>
</feature>
<evidence type="ECO:0000256" key="2">
    <source>
        <dbReference type="ARBA" id="ARBA00012513"/>
    </source>
</evidence>
<feature type="region of interest" description="Disordered" evidence="12">
    <location>
        <begin position="383"/>
        <end position="428"/>
    </location>
</feature>
<reference evidence="15" key="2">
    <citation type="submission" date="2025-09" db="UniProtKB">
        <authorList>
            <consortium name="Ensembl"/>
        </authorList>
    </citation>
    <scope>IDENTIFICATION</scope>
</reference>
<feature type="binding site" evidence="11">
    <location>
        <position position="72"/>
    </location>
    <ligand>
        <name>ATP</name>
        <dbReference type="ChEBI" id="CHEBI:30616"/>
    </ligand>
</feature>
<dbReference type="InterPro" id="IPR011009">
    <property type="entry name" value="Kinase-like_dom_sf"/>
</dbReference>
<name>A0A8C8H4N5_ONCTS</name>
<evidence type="ECO:0000256" key="6">
    <source>
        <dbReference type="ARBA" id="ARBA00022741"/>
    </source>
</evidence>
<evidence type="ECO:0000256" key="5">
    <source>
        <dbReference type="ARBA" id="ARBA00022679"/>
    </source>
</evidence>
<evidence type="ECO:0000256" key="12">
    <source>
        <dbReference type="SAM" id="MobiDB-lite"/>
    </source>
</evidence>
<evidence type="ECO:0000256" key="4">
    <source>
        <dbReference type="ARBA" id="ARBA00022553"/>
    </source>
</evidence>
<evidence type="ECO:0000256" key="1">
    <source>
        <dbReference type="ARBA" id="ARBA00009804"/>
    </source>
</evidence>
<sequence length="428" mass="47968">MSECTEQCSGFEFNMDDCEKFEISEDSVNKGTEQIRPECFELLRVLGKGGYGKVFQVRKVSGATSGKIFAMKVLKKAMIVRNAKDTAHTKAERNILEEVKHPFIVDLIYAFQTGGKLYLILEFFFWSSNNWYRWFGCTMERPTHSSPLCHSRAPEILMRSGHNRAVDWWSLGALMYDMLTGAPPFTGENRKKTIDKILKCKLNLPPYLTQEARDLLKKLLKRNASLRLGAGPGDASEIQSHPFFRHIKWDELLARKVEPPFKPVLQSADDVSQFDSKFTSQTPVDSPDDSTLSESANQVFLGFTYVAPSVLENVKEKFPFEQKVRSPRRFLGSPRTPVSPVKFSGGDCWPRAPTQARVSSLLSPGGSGSGDQPMEVGVEQMDVSSKATEVSAPLPIKKPSGNTTTGGPFKKQAYPLMSKRPEHLRMNL</sequence>
<keyword evidence="4" id="KW-0597">Phosphoprotein</keyword>